<name>A0A6A6QHC0_9PEZI</name>
<dbReference type="CDD" id="cd00305">
    <property type="entry name" value="Cu-Zn_Superoxide_Dismutase"/>
    <property type="match status" value="1"/>
</dbReference>
<keyword evidence="3" id="KW-0560">Oxidoreductase</keyword>
<comment type="function">
    <text evidence="3">Destroys radicals which are normally produced within the cells and which are toxic to biological systems.</text>
</comment>
<evidence type="ECO:0000256" key="2">
    <source>
        <dbReference type="ARBA" id="ARBA00020928"/>
    </source>
</evidence>
<dbReference type="GO" id="GO:0005507">
    <property type="term" value="F:copper ion binding"/>
    <property type="evidence" value="ECO:0007669"/>
    <property type="project" value="InterPro"/>
</dbReference>
<reference evidence="7" key="1">
    <citation type="journal article" date="2020" name="Stud. Mycol.">
        <title>101 Dothideomycetes genomes: a test case for predicting lifestyles and emergence of pathogens.</title>
        <authorList>
            <person name="Haridas S."/>
            <person name="Albert R."/>
            <person name="Binder M."/>
            <person name="Bloem J."/>
            <person name="Labutti K."/>
            <person name="Salamov A."/>
            <person name="Andreopoulos B."/>
            <person name="Baker S."/>
            <person name="Barry K."/>
            <person name="Bills G."/>
            <person name="Bluhm B."/>
            <person name="Cannon C."/>
            <person name="Castanera R."/>
            <person name="Culley D."/>
            <person name="Daum C."/>
            <person name="Ezra D."/>
            <person name="Gonzalez J."/>
            <person name="Henrissat B."/>
            <person name="Kuo A."/>
            <person name="Liang C."/>
            <person name="Lipzen A."/>
            <person name="Lutzoni F."/>
            <person name="Magnuson J."/>
            <person name="Mondo S."/>
            <person name="Nolan M."/>
            <person name="Ohm R."/>
            <person name="Pangilinan J."/>
            <person name="Park H.-J."/>
            <person name="Ramirez L."/>
            <person name="Alfaro M."/>
            <person name="Sun H."/>
            <person name="Tritt A."/>
            <person name="Yoshinaga Y."/>
            <person name="Zwiers L.-H."/>
            <person name="Turgeon B."/>
            <person name="Goodwin S."/>
            <person name="Spatafora J."/>
            <person name="Crous P."/>
            <person name="Grigoriev I."/>
        </authorList>
    </citation>
    <scope>NUCLEOTIDE SEQUENCE</scope>
    <source>
        <strain evidence="7">CBS 269.34</strain>
    </source>
</reference>
<evidence type="ECO:0000259" key="6">
    <source>
        <dbReference type="Pfam" id="PF00080"/>
    </source>
</evidence>
<dbReference type="EC" id="1.15.1.1" evidence="3"/>
<comment type="similarity">
    <text evidence="3">Belongs to the Cu-Zn superoxide dismutase family.</text>
</comment>
<feature type="region of interest" description="Disordered" evidence="4">
    <location>
        <begin position="37"/>
        <end position="87"/>
    </location>
</feature>
<sequence>MRSSCLLAGLIGMALAQSNTQSNNWYSASVGSSTTSTSSSVASTSSSTTPTLISLSTPSSTQITTTTTSTSTTSSSPSSSSASSSTAVPLRATAIVTSYNGTNVHGGVIFEQADANSPTIITYDFAGNGPLGQRGIHIHRDGNTDCLAAGPHFNPAGINHGDINAAVSHAGDLGNIPTDSQGDAKGSVSAKFVSLSGPNSVIGRTFIIHGGRDDLGTGTGDSNTTGNSGLRVACGIIMA</sequence>
<keyword evidence="3" id="KW-0186">Copper</keyword>
<dbReference type="OrthoDB" id="2015551at2759"/>
<organism evidence="7 8">
    <name type="scientific">Lophium mytilinum</name>
    <dbReference type="NCBI Taxonomy" id="390894"/>
    <lineage>
        <taxon>Eukaryota</taxon>
        <taxon>Fungi</taxon>
        <taxon>Dikarya</taxon>
        <taxon>Ascomycota</taxon>
        <taxon>Pezizomycotina</taxon>
        <taxon>Dothideomycetes</taxon>
        <taxon>Pleosporomycetidae</taxon>
        <taxon>Mytilinidiales</taxon>
        <taxon>Mytilinidiaceae</taxon>
        <taxon>Lophium</taxon>
    </lineage>
</organism>
<comment type="cofactor">
    <cofactor evidence="3">
        <name>Zn(2+)</name>
        <dbReference type="ChEBI" id="CHEBI:29105"/>
    </cofactor>
    <text evidence="3">Binds 1 zinc ion per subunit.</text>
</comment>
<comment type="subunit">
    <text evidence="1">Homodimer.</text>
</comment>
<feature type="compositionally biased region" description="Low complexity" evidence="4">
    <location>
        <begin position="37"/>
        <end position="86"/>
    </location>
</feature>
<evidence type="ECO:0000313" key="8">
    <source>
        <dbReference type="Proteomes" id="UP000799750"/>
    </source>
</evidence>
<accession>A0A6A6QHC0</accession>
<dbReference type="PROSITE" id="PS00332">
    <property type="entry name" value="SOD_CU_ZN_2"/>
    <property type="match status" value="1"/>
</dbReference>
<feature type="domain" description="Superoxide dismutase copper/zinc binding" evidence="6">
    <location>
        <begin position="104"/>
        <end position="237"/>
    </location>
</feature>
<dbReference type="EMBL" id="MU004195">
    <property type="protein sequence ID" value="KAF2491464.1"/>
    <property type="molecule type" value="Genomic_DNA"/>
</dbReference>
<proteinExistence type="inferred from homology"/>
<keyword evidence="8" id="KW-1185">Reference proteome</keyword>
<dbReference type="InterPro" id="IPR036423">
    <property type="entry name" value="SOD-like_Cu/Zn_dom_sf"/>
</dbReference>
<feature type="signal peptide" evidence="5">
    <location>
        <begin position="1"/>
        <end position="16"/>
    </location>
</feature>
<comment type="cofactor">
    <cofactor evidence="3">
        <name>Cu cation</name>
        <dbReference type="ChEBI" id="CHEBI:23378"/>
    </cofactor>
    <text evidence="3">Binds 1 copper ion per subunit.</text>
</comment>
<dbReference type="GO" id="GO:0004784">
    <property type="term" value="F:superoxide dismutase activity"/>
    <property type="evidence" value="ECO:0007669"/>
    <property type="project" value="UniProtKB-EC"/>
</dbReference>
<dbReference type="InterPro" id="IPR001424">
    <property type="entry name" value="SOD_Cu_Zn_dom"/>
</dbReference>
<dbReference type="Proteomes" id="UP000799750">
    <property type="component" value="Unassembled WGS sequence"/>
</dbReference>
<dbReference type="InterPro" id="IPR018152">
    <property type="entry name" value="SOD_Cu/Zn_BS"/>
</dbReference>
<evidence type="ECO:0000313" key="7">
    <source>
        <dbReference type="EMBL" id="KAF2491464.1"/>
    </source>
</evidence>
<evidence type="ECO:0000256" key="5">
    <source>
        <dbReference type="SAM" id="SignalP"/>
    </source>
</evidence>
<dbReference type="InterPro" id="IPR024134">
    <property type="entry name" value="SOD_Cu/Zn_/chaperone"/>
</dbReference>
<gene>
    <name evidence="7" type="ORF">BU16DRAFT_515846</name>
</gene>
<dbReference type="PANTHER" id="PTHR10003">
    <property type="entry name" value="SUPEROXIDE DISMUTASE CU-ZN -RELATED"/>
    <property type="match status" value="1"/>
</dbReference>
<dbReference type="Pfam" id="PF00080">
    <property type="entry name" value="Sod_Cu"/>
    <property type="match status" value="1"/>
</dbReference>
<comment type="catalytic activity">
    <reaction evidence="3">
        <text>2 superoxide + 2 H(+) = H2O2 + O2</text>
        <dbReference type="Rhea" id="RHEA:20696"/>
        <dbReference type="ChEBI" id="CHEBI:15378"/>
        <dbReference type="ChEBI" id="CHEBI:15379"/>
        <dbReference type="ChEBI" id="CHEBI:16240"/>
        <dbReference type="ChEBI" id="CHEBI:18421"/>
        <dbReference type="EC" id="1.15.1.1"/>
    </reaction>
</comment>
<dbReference type="AlphaFoldDB" id="A0A6A6QHC0"/>
<evidence type="ECO:0000256" key="4">
    <source>
        <dbReference type="SAM" id="MobiDB-lite"/>
    </source>
</evidence>
<feature type="chain" id="PRO_5025629402" description="Superoxide dismutase [Cu-Zn]" evidence="5">
    <location>
        <begin position="17"/>
        <end position="239"/>
    </location>
</feature>
<dbReference type="SUPFAM" id="SSF49329">
    <property type="entry name" value="Cu,Zn superoxide dismutase-like"/>
    <property type="match status" value="1"/>
</dbReference>
<keyword evidence="5" id="KW-0732">Signal</keyword>
<dbReference type="PRINTS" id="PR00068">
    <property type="entry name" value="CUZNDISMTASE"/>
</dbReference>
<keyword evidence="3" id="KW-0862">Zinc</keyword>
<dbReference type="Gene3D" id="2.60.40.200">
    <property type="entry name" value="Superoxide dismutase, copper/zinc binding domain"/>
    <property type="match status" value="1"/>
</dbReference>
<evidence type="ECO:0000256" key="3">
    <source>
        <dbReference type="RuleBase" id="RU000393"/>
    </source>
</evidence>
<keyword evidence="3" id="KW-0479">Metal-binding</keyword>
<protein>
    <recommendedName>
        <fullName evidence="2 3">Superoxide dismutase [Cu-Zn]</fullName>
        <ecNumber evidence="3">1.15.1.1</ecNumber>
    </recommendedName>
</protein>
<evidence type="ECO:0000256" key="1">
    <source>
        <dbReference type="ARBA" id="ARBA00011738"/>
    </source>
</evidence>